<protein>
    <submittedName>
        <fullName evidence="2">Uncharacterized protein</fullName>
    </submittedName>
</protein>
<proteinExistence type="predicted"/>
<feature type="region of interest" description="Disordered" evidence="1">
    <location>
        <begin position="104"/>
        <end position="129"/>
    </location>
</feature>
<accession>A0AAD9XLM5</accession>
<name>A0AAD9XLM5_9ROSI</name>
<sequence length="129" mass="14164">MNEDVNTLVLLDEFGGNPSLVSFKTVVVGTACRKAYENKTLELSCQGRPIAGVLFVSFGNLRGSCASFTKVTCYAQENVLPIIRKGGEPQEALLRGRSLAPLHSLQGSKPFFNMGDNERVRDGRDRTRE</sequence>
<gene>
    <name evidence="2" type="ORF">Ddye_000079</name>
</gene>
<evidence type="ECO:0000313" key="3">
    <source>
        <dbReference type="Proteomes" id="UP001280121"/>
    </source>
</evidence>
<organism evidence="2 3">
    <name type="scientific">Dipteronia dyeriana</name>
    <dbReference type="NCBI Taxonomy" id="168575"/>
    <lineage>
        <taxon>Eukaryota</taxon>
        <taxon>Viridiplantae</taxon>
        <taxon>Streptophyta</taxon>
        <taxon>Embryophyta</taxon>
        <taxon>Tracheophyta</taxon>
        <taxon>Spermatophyta</taxon>
        <taxon>Magnoliopsida</taxon>
        <taxon>eudicotyledons</taxon>
        <taxon>Gunneridae</taxon>
        <taxon>Pentapetalae</taxon>
        <taxon>rosids</taxon>
        <taxon>malvids</taxon>
        <taxon>Sapindales</taxon>
        <taxon>Sapindaceae</taxon>
        <taxon>Hippocastanoideae</taxon>
        <taxon>Acereae</taxon>
        <taxon>Dipteronia</taxon>
    </lineage>
</organism>
<evidence type="ECO:0000256" key="1">
    <source>
        <dbReference type="SAM" id="MobiDB-lite"/>
    </source>
</evidence>
<reference evidence="2" key="1">
    <citation type="journal article" date="2023" name="Plant J.">
        <title>Genome sequences and population genomics provide insights into the demographic history, inbreeding, and mutation load of two 'living fossil' tree species of Dipteronia.</title>
        <authorList>
            <person name="Feng Y."/>
            <person name="Comes H.P."/>
            <person name="Chen J."/>
            <person name="Zhu S."/>
            <person name="Lu R."/>
            <person name="Zhang X."/>
            <person name="Li P."/>
            <person name="Qiu J."/>
            <person name="Olsen K.M."/>
            <person name="Qiu Y."/>
        </authorList>
    </citation>
    <scope>NUCLEOTIDE SEQUENCE</scope>
    <source>
        <strain evidence="2">KIB01</strain>
    </source>
</reference>
<keyword evidence="3" id="KW-1185">Reference proteome</keyword>
<dbReference type="Proteomes" id="UP001280121">
    <property type="component" value="Unassembled WGS sequence"/>
</dbReference>
<feature type="compositionally biased region" description="Basic and acidic residues" evidence="1">
    <location>
        <begin position="116"/>
        <end position="129"/>
    </location>
</feature>
<dbReference type="EMBL" id="JANJYI010000001">
    <property type="protein sequence ID" value="KAK2661505.1"/>
    <property type="molecule type" value="Genomic_DNA"/>
</dbReference>
<comment type="caution">
    <text evidence="2">The sequence shown here is derived from an EMBL/GenBank/DDBJ whole genome shotgun (WGS) entry which is preliminary data.</text>
</comment>
<evidence type="ECO:0000313" key="2">
    <source>
        <dbReference type="EMBL" id="KAK2661505.1"/>
    </source>
</evidence>
<dbReference type="AlphaFoldDB" id="A0AAD9XLM5"/>